<dbReference type="InterPro" id="IPR036271">
    <property type="entry name" value="Tet_transcr_reg_TetR-rel_C_sf"/>
</dbReference>
<dbReference type="Gene3D" id="1.10.10.60">
    <property type="entry name" value="Homeodomain-like"/>
    <property type="match status" value="1"/>
</dbReference>
<keyword evidence="7" id="KW-1185">Reference proteome</keyword>
<sequence>MSQTVNKIKKTALFYISKYGYEGTTLKDIAQKVGIKTPSIYSHFNSKEQLFLSIIKDLKLKERESLMKLVLALRKKPIDEVIKAFFYFYTDSNNIASWQIILKQILMHPPASLLQTLRKDFEELEKEISIQLSEFFQIGREEGWIKNEDTEQLISLFFTLIDGLLVEQNLYDSEKYEQRREEVWNLYRDFISQ</sequence>
<reference evidence="6 7" key="1">
    <citation type="submission" date="2021-03" db="EMBL/GenBank/DDBJ databases">
        <title>Antimicrobial resistance genes in bacteria isolated from Japanese honey, and their potential for conferring macrolide and lincosamide resistance in the American foulbrood pathogen Paenibacillus larvae.</title>
        <authorList>
            <person name="Okamoto M."/>
            <person name="Kumagai M."/>
            <person name="Kanamori H."/>
            <person name="Takamatsu D."/>
        </authorList>
    </citation>
    <scope>NUCLEOTIDE SEQUENCE [LARGE SCALE GENOMIC DNA]</scope>
    <source>
        <strain evidence="6 7">J1TS3</strain>
    </source>
</reference>
<feature type="DNA-binding region" description="H-T-H motif" evidence="4">
    <location>
        <begin position="25"/>
        <end position="44"/>
    </location>
</feature>
<dbReference type="RefSeq" id="WP_018708213.1">
    <property type="nucleotide sequence ID" value="NZ_BOQT01000015.1"/>
</dbReference>
<evidence type="ECO:0000256" key="3">
    <source>
        <dbReference type="ARBA" id="ARBA00023163"/>
    </source>
</evidence>
<dbReference type="InterPro" id="IPR001647">
    <property type="entry name" value="HTH_TetR"/>
</dbReference>
<dbReference type="Proteomes" id="UP000680279">
    <property type="component" value="Unassembled WGS sequence"/>
</dbReference>
<name>A0ABQ4K9J9_9BACI</name>
<proteinExistence type="predicted"/>
<dbReference type="PROSITE" id="PS50977">
    <property type="entry name" value="HTH_TETR_2"/>
    <property type="match status" value="1"/>
</dbReference>
<evidence type="ECO:0000256" key="2">
    <source>
        <dbReference type="ARBA" id="ARBA00023125"/>
    </source>
</evidence>
<accession>A0ABQ4K9J9</accession>
<dbReference type="EMBL" id="BOQT01000015">
    <property type="protein sequence ID" value="GIN22256.1"/>
    <property type="molecule type" value="Genomic_DNA"/>
</dbReference>
<gene>
    <name evidence="6" type="ORF">J1TS3_33900</name>
</gene>
<dbReference type="SUPFAM" id="SSF48498">
    <property type="entry name" value="Tetracyclin repressor-like, C-terminal domain"/>
    <property type="match status" value="1"/>
</dbReference>
<dbReference type="InterPro" id="IPR009057">
    <property type="entry name" value="Homeodomain-like_sf"/>
</dbReference>
<evidence type="ECO:0000313" key="6">
    <source>
        <dbReference type="EMBL" id="GIN22256.1"/>
    </source>
</evidence>
<dbReference type="PRINTS" id="PR00455">
    <property type="entry name" value="HTHTETR"/>
</dbReference>
<dbReference type="Pfam" id="PF00440">
    <property type="entry name" value="TetR_N"/>
    <property type="match status" value="1"/>
</dbReference>
<dbReference type="Gene3D" id="1.10.357.10">
    <property type="entry name" value="Tetracycline Repressor, domain 2"/>
    <property type="match status" value="1"/>
</dbReference>
<protein>
    <submittedName>
        <fullName evidence="6">TetR family transcriptional regulator</fullName>
    </submittedName>
</protein>
<evidence type="ECO:0000256" key="4">
    <source>
        <dbReference type="PROSITE-ProRule" id="PRU00335"/>
    </source>
</evidence>
<keyword evidence="2 4" id="KW-0238">DNA-binding</keyword>
<evidence type="ECO:0000259" key="5">
    <source>
        <dbReference type="PROSITE" id="PS50977"/>
    </source>
</evidence>
<keyword evidence="1" id="KW-0805">Transcription regulation</keyword>
<evidence type="ECO:0000256" key="1">
    <source>
        <dbReference type="ARBA" id="ARBA00023015"/>
    </source>
</evidence>
<evidence type="ECO:0000313" key="7">
    <source>
        <dbReference type="Proteomes" id="UP000680279"/>
    </source>
</evidence>
<comment type="caution">
    <text evidence="6">The sequence shown here is derived from an EMBL/GenBank/DDBJ whole genome shotgun (WGS) entry which is preliminary data.</text>
</comment>
<dbReference type="SUPFAM" id="SSF46689">
    <property type="entry name" value="Homeodomain-like"/>
    <property type="match status" value="1"/>
</dbReference>
<dbReference type="PANTHER" id="PTHR47506">
    <property type="entry name" value="TRANSCRIPTIONAL REGULATORY PROTEIN"/>
    <property type="match status" value="1"/>
</dbReference>
<organism evidence="6 7">
    <name type="scientific">Siminovitchia fordii</name>
    <dbReference type="NCBI Taxonomy" id="254759"/>
    <lineage>
        <taxon>Bacteria</taxon>
        <taxon>Bacillati</taxon>
        <taxon>Bacillota</taxon>
        <taxon>Bacilli</taxon>
        <taxon>Bacillales</taxon>
        <taxon>Bacillaceae</taxon>
        <taxon>Siminovitchia</taxon>
    </lineage>
</organism>
<keyword evidence="3" id="KW-0804">Transcription</keyword>
<dbReference type="PANTHER" id="PTHR47506:SF3">
    <property type="entry name" value="HTH-TYPE TRANSCRIPTIONAL REGULATOR LMRA"/>
    <property type="match status" value="1"/>
</dbReference>
<feature type="domain" description="HTH tetR-type" evidence="5">
    <location>
        <begin position="2"/>
        <end position="62"/>
    </location>
</feature>